<dbReference type="Proteomes" id="UP000676853">
    <property type="component" value="Unassembled WGS sequence"/>
</dbReference>
<name>A0ABS5NGB5_TSUPA</name>
<evidence type="ECO:0000313" key="2">
    <source>
        <dbReference type="Proteomes" id="UP000676853"/>
    </source>
</evidence>
<sequence length="74" mass="8215">MQSPEPTCGSIIDREGDTWFAYAGGWLLEGQYPLQPWSYVSKYGPFTDGEDVDLFRADVEAYLSGEVQEEAGST</sequence>
<accession>A0ABS5NGB5</accession>
<protein>
    <submittedName>
        <fullName evidence="1">Uncharacterized protein</fullName>
    </submittedName>
</protein>
<comment type="caution">
    <text evidence="1">The sequence shown here is derived from an EMBL/GenBank/DDBJ whole genome shotgun (WGS) entry which is preliminary data.</text>
</comment>
<evidence type="ECO:0000313" key="1">
    <source>
        <dbReference type="EMBL" id="MBS4102458.1"/>
    </source>
</evidence>
<organism evidence="1 2">
    <name type="scientific">Tsukamurella paurometabola</name>
    <name type="common">Corynebacterium paurometabolum</name>
    <dbReference type="NCBI Taxonomy" id="2061"/>
    <lineage>
        <taxon>Bacteria</taxon>
        <taxon>Bacillati</taxon>
        <taxon>Actinomycetota</taxon>
        <taxon>Actinomycetes</taxon>
        <taxon>Mycobacteriales</taxon>
        <taxon>Tsukamurellaceae</taxon>
        <taxon>Tsukamurella</taxon>
    </lineage>
</organism>
<proteinExistence type="predicted"/>
<gene>
    <name evidence="1" type="ORF">KFZ73_14570</name>
</gene>
<keyword evidence="2" id="KW-1185">Reference proteome</keyword>
<reference evidence="1 2" key="1">
    <citation type="submission" date="2021-04" db="EMBL/GenBank/DDBJ databases">
        <title>Whole genome sequence analysis of a thiophenic sulfur metabolizing bacteria.</title>
        <authorList>
            <person name="Akhtar N."/>
            <person name="Akram J."/>
            <person name="Aslam A."/>
        </authorList>
    </citation>
    <scope>NUCLEOTIDE SEQUENCE [LARGE SCALE GENOMIC DNA]</scope>
    <source>
        <strain evidence="1 2">3OW</strain>
    </source>
</reference>
<dbReference type="EMBL" id="JAGXOE010000034">
    <property type="protein sequence ID" value="MBS4102458.1"/>
    <property type="molecule type" value="Genomic_DNA"/>
</dbReference>